<evidence type="ECO:0000313" key="6">
    <source>
        <dbReference type="EMBL" id="GAH89662.1"/>
    </source>
</evidence>
<evidence type="ECO:0000256" key="4">
    <source>
        <dbReference type="ARBA" id="ARBA00023002"/>
    </source>
</evidence>
<keyword evidence="4" id="KW-0560">Oxidoreductase</keyword>
<sequence length="60" mass="6623">MRAMVMERQRTPLVMKDLPVPEPGPGQVLIKVHACGVCRTDLHVVDGDLPEPVLFWSIGS</sequence>
<evidence type="ECO:0000256" key="1">
    <source>
        <dbReference type="ARBA" id="ARBA00001947"/>
    </source>
</evidence>
<evidence type="ECO:0000256" key="2">
    <source>
        <dbReference type="ARBA" id="ARBA00022723"/>
    </source>
</evidence>
<dbReference type="AlphaFoldDB" id="X1J6R7"/>
<protein>
    <recommendedName>
        <fullName evidence="5">Alcohol dehydrogenase-like N-terminal domain-containing protein</fullName>
    </recommendedName>
</protein>
<accession>X1J6R7</accession>
<name>X1J6R7_9ZZZZ</name>
<dbReference type="InterPro" id="IPR011032">
    <property type="entry name" value="GroES-like_sf"/>
</dbReference>
<dbReference type="EMBL" id="BARU01037759">
    <property type="protein sequence ID" value="GAH89662.1"/>
    <property type="molecule type" value="Genomic_DNA"/>
</dbReference>
<dbReference type="PANTHER" id="PTHR42940">
    <property type="entry name" value="ALCOHOL DEHYDROGENASE 1-RELATED"/>
    <property type="match status" value="1"/>
</dbReference>
<dbReference type="PANTHER" id="PTHR42940:SF8">
    <property type="entry name" value="VACUOLAR PROTEIN SORTING-ASSOCIATED PROTEIN 11"/>
    <property type="match status" value="1"/>
</dbReference>
<dbReference type="SUPFAM" id="SSF50129">
    <property type="entry name" value="GroES-like"/>
    <property type="match status" value="1"/>
</dbReference>
<comment type="caution">
    <text evidence="6">The sequence shown here is derived from an EMBL/GenBank/DDBJ whole genome shotgun (WGS) entry which is preliminary data.</text>
</comment>
<proteinExistence type="predicted"/>
<dbReference type="InterPro" id="IPR013154">
    <property type="entry name" value="ADH-like_N"/>
</dbReference>
<comment type="cofactor">
    <cofactor evidence="1">
        <name>Zn(2+)</name>
        <dbReference type="ChEBI" id="CHEBI:29105"/>
    </cofactor>
</comment>
<dbReference type="GO" id="GO:0004022">
    <property type="term" value="F:alcohol dehydrogenase (NAD+) activity"/>
    <property type="evidence" value="ECO:0007669"/>
    <property type="project" value="TreeGrafter"/>
</dbReference>
<dbReference type="Gene3D" id="3.90.180.10">
    <property type="entry name" value="Medium-chain alcohol dehydrogenases, catalytic domain"/>
    <property type="match status" value="1"/>
</dbReference>
<gene>
    <name evidence="6" type="ORF">S03H2_58778</name>
</gene>
<keyword evidence="3" id="KW-0862">Zinc</keyword>
<dbReference type="Pfam" id="PF08240">
    <property type="entry name" value="ADH_N"/>
    <property type="match status" value="1"/>
</dbReference>
<keyword evidence="2" id="KW-0479">Metal-binding</keyword>
<evidence type="ECO:0000259" key="5">
    <source>
        <dbReference type="Pfam" id="PF08240"/>
    </source>
</evidence>
<organism evidence="6">
    <name type="scientific">marine sediment metagenome</name>
    <dbReference type="NCBI Taxonomy" id="412755"/>
    <lineage>
        <taxon>unclassified sequences</taxon>
        <taxon>metagenomes</taxon>
        <taxon>ecological metagenomes</taxon>
    </lineage>
</organism>
<evidence type="ECO:0000256" key="3">
    <source>
        <dbReference type="ARBA" id="ARBA00022833"/>
    </source>
</evidence>
<reference evidence="6" key="1">
    <citation type="journal article" date="2014" name="Front. Microbiol.">
        <title>High frequency of phylogenetically diverse reductive dehalogenase-homologous genes in deep subseafloor sedimentary metagenomes.</title>
        <authorList>
            <person name="Kawai M."/>
            <person name="Futagami T."/>
            <person name="Toyoda A."/>
            <person name="Takaki Y."/>
            <person name="Nishi S."/>
            <person name="Hori S."/>
            <person name="Arai W."/>
            <person name="Tsubouchi T."/>
            <person name="Morono Y."/>
            <person name="Uchiyama I."/>
            <person name="Ito T."/>
            <person name="Fujiyama A."/>
            <person name="Inagaki F."/>
            <person name="Takami H."/>
        </authorList>
    </citation>
    <scope>NUCLEOTIDE SEQUENCE</scope>
    <source>
        <strain evidence="6">Expedition CK06-06</strain>
    </source>
</reference>
<dbReference type="GO" id="GO:0005737">
    <property type="term" value="C:cytoplasm"/>
    <property type="evidence" value="ECO:0007669"/>
    <property type="project" value="TreeGrafter"/>
</dbReference>
<feature type="domain" description="Alcohol dehydrogenase-like N-terminal" evidence="5">
    <location>
        <begin position="24"/>
        <end position="50"/>
    </location>
</feature>
<dbReference type="GO" id="GO:0046872">
    <property type="term" value="F:metal ion binding"/>
    <property type="evidence" value="ECO:0007669"/>
    <property type="project" value="UniProtKB-KW"/>
</dbReference>